<dbReference type="InterPro" id="IPR006311">
    <property type="entry name" value="TAT_signal"/>
</dbReference>
<evidence type="ECO:0000313" key="1">
    <source>
        <dbReference type="EMBL" id="SFO63254.1"/>
    </source>
</evidence>
<gene>
    <name evidence="1" type="ORF">SAMN04489713_10815</name>
</gene>
<evidence type="ECO:0000313" key="2">
    <source>
        <dbReference type="Proteomes" id="UP000183413"/>
    </source>
</evidence>
<proteinExistence type="predicted"/>
<dbReference type="Proteomes" id="UP000183413">
    <property type="component" value="Unassembled WGS sequence"/>
</dbReference>
<accession>A0A1I5IRV8</accession>
<dbReference type="OrthoDB" id="3482672at2"/>
<dbReference type="GeneID" id="99655787"/>
<dbReference type="PROSITE" id="PS51318">
    <property type="entry name" value="TAT"/>
    <property type="match status" value="1"/>
</dbReference>
<dbReference type="RefSeq" id="WP_021600002.1">
    <property type="nucleotide sequence ID" value="NZ_CP083237.1"/>
</dbReference>
<protein>
    <submittedName>
        <fullName evidence="1">Tat (Twin-arginine translocation) pathway signal sequence</fullName>
    </submittedName>
</protein>
<dbReference type="EMBL" id="FOVH01000008">
    <property type="protein sequence ID" value="SFO63254.1"/>
    <property type="molecule type" value="Genomic_DNA"/>
</dbReference>
<dbReference type="STRING" id="1993.SAMN04489713_10815"/>
<keyword evidence="2" id="KW-1185">Reference proteome</keyword>
<reference evidence="1 2" key="1">
    <citation type="submission" date="2016-10" db="EMBL/GenBank/DDBJ databases">
        <authorList>
            <person name="de Groot N.N."/>
        </authorList>
    </citation>
    <scope>NUCLEOTIDE SEQUENCE [LARGE SCALE GENOMIC DNA]</scope>
    <source>
        <strain evidence="1 2">DSM 43067</strain>
    </source>
</reference>
<dbReference type="NCBIfam" id="TIGR01409">
    <property type="entry name" value="TAT_signal_seq"/>
    <property type="match status" value="1"/>
</dbReference>
<dbReference type="InParanoid" id="A0A1I5IRV8"/>
<dbReference type="InterPro" id="IPR019546">
    <property type="entry name" value="TAT_signal_bac_arc"/>
</dbReference>
<dbReference type="AlphaFoldDB" id="A0A1I5IRV8"/>
<organism evidence="1 2">
    <name type="scientific">Actinomadura madurae</name>
    <dbReference type="NCBI Taxonomy" id="1993"/>
    <lineage>
        <taxon>Bacteria</taxon>
        <taxon>Bacillati</taxon>
        <taxon>Actinomycetota</taxon>
        <taxon>Actinomycetes</taxon>
        <taxon>Streptosporangiales</taxon>
        <taxon>Thermomonosporaceae</taxon>
        <taxon>Actinomadura</taxon>
    </lineage>
</organism>
<sequence>MTTKTGRVGKATGRFARRGFLGALGAGGLTAASAVFGRSEPAYAICKKNCCNLAVCPNVSMTTCRNNMDYLWGCSMSGTLHCSCCEAYYSGKQHSAFECRYN</sequence>
<name>A0A1I5IRV8_9ACTN</name>